<name>A0AAV5IAJ7_9ROSI</name>
<dbReference type="Proteomes" id="UP001054252">
    <property type="component" value="Unassembled WGS sequence"/>
</dbReference>
<gene>
    <name evidence="2" type="ORF">SLEP1_g8727</name>
</gene>
<evidence type="ECO:0000313" key="2">
    <source>
        <dbReference type="EMBL" id="GKU95359.1"/>
    </source>
</evidence>
<dbReference type="EMBL" id="BPVZ01000009">
    <property type="protein sequence ID" value="GKU95359.1"/>
    <property type="molecule type" value="Genomic_DNA"/>
</dbReference>
<evidence type="ECO:0000256" key="1">
    <source>
        <dbReference type="SAM" id="MobiDB-lite"/>
    </source>
</evidence>
<reference evidence="2 3" key="1">
    <citation type="journal article" date="2021" name="Commun. Biol.">
        <title>The genome of Shorea leprosula (Dipterocarpaceae) highlights the ecological relevance of drought in aseasonal tropical rainforests.</title>
        <authorList>
            <person name="Ng K.K.S."/>
            <person name="Kobayashi M.J."/>
            <person name="Fawcett J.A."/>
            <person name="Hatakeyama M."/>
            <person name="Paape T."/>
            <person name="Ng C.H."/>
            <person name="Ang C.C."/>
            <person name="Tnah L.H."/>
            <person name="Lee C.T."/>
            <person name="Nishiyama T."/>
            <person name="Sese J."/>
            <person name="O'Brien M.J."/>
            <person name="Copetti D."/>
            <person name="Mohd Noor M.I."/>
            <person name="Ong R.C."/>
            <person name="Putra M."/>
            <person name="Sireger I.Z."/>
            <person name="Indrioko S."/>
            <person name="Kosugi Y."/>
            <person name="Izuno A."/>
            <person name="Isagi Y."/>
            <person name="Lee S.L."/>
            <person name="Shimizu K.K."/>
        </authorList>
    </citation>
    <scope>NUCLEOTIDE SEQUENCE [LARGE SCALE GENOMIC DNA]</scope>
    <source>
        <strain evidence="2">214</strain>
    </source>
</reference>
<comment type="caution">
    <text evidence="2">The sequence shown here is derived from an EMBL/GenBank/DDBJ whole genome shotgun (WGS) entry which is preliminary data.</text>
</comment>
<sequence>MATRLEDEKHVLRRKSSGMPRSVALDGSSMKELLFFANHGESESFMRSAKGVEAVLYFPCRFEGWAASRDCGRFLVQQISSSVLK</sequence>
<organism evidence="2 3">
    <name type="scientific">Rubroshorea leprosula</name>
    <dbReference type="NCBI Taxonomy" id="152421"/>
    <lineage>
        <taxon>Eukaryota</taxon>
        <taxon>Viridiplantae</taxon>
        <taxon>Streptophyta</taxon>
        <taxon>Embryophyta</taxon>
        <taxon>Tracheophyta</taxon>
        <taxon>Spermatophyta</taxon>
        <taxon>Magnoliopsida</taxon>
        <taxon>eudicotyledons</taxon>
        <taxon>Gunneridae</taxon>
        <taxon>Pentapetalae</taxon>
        <taxon>rosids</taxon>
        <taxon>malvids</taxon>
        <taxon>Malvales</taxon>
        <taxon>Dipterocarpaceae</taxon>
        <taxon>Rubroshorea</taxon>
    </lineage>
</organism>
<dbReference type="AlphaFoldDB" id="A0AAV5IAJ7"/>
<accession>A0AAV5IAJ7</accession>
<keyword evidence="3" id="KW-1185">Reference proteome</keyword>
<feature type="region of interest" description="Disordered" evidence="1">
    <location>
        <begin position="1"/>
        <end position="23"/>
    </location>
</feature>
<protein>
    <submittedName>
        <fullName evidence="2">Uncharacterized protein</fullName>
    </submittedName>
</protein>
<feature type="compositionally biased region" description="Basic and acidic residues" evidence="1">
    <location>
        <begin position="1"/>
        <end position="10"/>
    </location>
</feature>
<evidence type="ECO:0000313" key="3">
    <source>
        <dbReference type="Proteomes" id="UP001054252"/>
    </source>
</evidence>
<proteinExistence type="predicted"/>